<protein>
    <submittedName>
        <fullName evidence="2">23S rRNA (Guanine745-N1)-methyltransferase</fullName>
        <ecNumber evidence="2">2.1.1.187</ecNumber>
    </submittedName>
</protein>
<dbReference type="CDD" id="cd02440">
    <property type="entry name" value="AdoMet_MTases"/>
    <property type="match status" value="1"/>
</dbReference>
<dbReference type="InterPro" id="IPR041698">
    <property type="entry name" value="Methyltransf_25"/>
</dbReference>
<sequence length="192" mass="20483">MLPTAAGQSIVDSGCGTGYYLTELLARRDDWRALALDVSVDAVAMAVRSAGAQTAGVAADVWRALPVRDDSADVVLCVFAPRNAAEFARLLRPHGRLVVVTPAENHLVQLRESGRVIGMQSDKLAHLDDALSDLFAVDDRRRLEYDVDLLPHAVRSLAGMGPSGHHGTAETPSDAGSARVTVAVDVSSYRRV</sequence>
<dbReference type="GO" id="GO:0052911">
    <property type="term" value="F:23S rRNA (guanine(745)-N(1))-methyltransferase activity"/>
    <property type="evidence" value="ECO:0007669"/>
    <property type="project" value="UniProtKB-EC"/>
</dbReference>
<dbReference type="InterPro" id="IPR029063">
    <property type="entry name" value="SAM-dependent_MTases_sf"/>
</dbReference>
<feature type="domain" description="Methyltransferase" evidence="1">
    <location>
        <begin position="10"/>
        <end position="95"/>
    </location>
</feature>
<dbReference type="Proteomes" id="UP001549257">
    <property type="component" value="Unassembled WGS sequence"/>
</dbReference>
<reference evidence="2 3" key="1">
    <citation type="submission" date="2024-06" db="EMBL/GenBank/DDBJ databases">
        <title>Sorghum-associated microbial communities from plants grown in Nebraska, USA.</title>
        <authorList>
            <person name="Schachtman D."/>
        </authorList>
    </citation>
    <scope>NUCLEOTIDE SEQUENCE [LARGE SCALE GENOMIC DNA]</scope>
    <source>
        <strain evidence="2 3">2857</strain>
    </source>
</reference>
<keyword evidence="2" id="KW-0489">Methyltransferase</keyword>
<dbReference type="Gene3D" id="3.40.50.150">
    <property type="entry name" value="Vaccinia Virus protein VP39"/>
    <property type="match status" value="1"/>
</dbReference>
<dbReference type="Pfam" id="PF13649">
    <property type="entry name" value="Methyltransf_25"/>
    <property type="match status" value="1"/>
</dbReference>
<proteinExistence type="predicted"/>
<accession>A0ABV2QJC3</accession>
<dbReference type="RefSeq" id="WP_354023332.1">
    <property type="nucleotide sequence ID" value="NZ_JBEPSJ010000001.1"/>
</dbReference>
<name>A0ABV2QJC3_9MICO</name>
<evidence type="ECO:0000313" key="2">
    <source>
        <dbReference type="EMBL" id="MET4581144.1"/>
    </source>
</evidence>
<organism evidence="2 3">
    <name type="scientific">Conyzicola nivalis</name>
    <dbReference type="NCBI Taxonomy" id="1477021"/>
    <lineage>
        <taxon>Bacteria</taxon>
        <taxon>Bacillati</taxon>
        <taxon>Actinomycetota</taxon>
        <taxon>Actinomycetes</taxon>
        <taxon>Micrococcales</taxon>
        <taxon>Microbacteriaceae</taxon>
        <taxon>Conyzicola</taxon>
    </lineage>
</organism>
<dbReference type="PANTHER" id="PTHR42912">
    <property type="entry name" value="METHYLTRANSFERASE"/>
    <property type="match status" value="1"/>
</dbReference>
<dbReference type="EMBL" id="JBEPSJ010000001">
    <property type="protein sequence ID" value="MET4581144.1"/>
    <property type="molecule type" value="Genomic_DNA"/>
</dbReference>
<keyword evidence="2" id="KW-0808">Transferase</keyword>
<comment type="caution">
    <text evidence="2">The sequence shown here is derived from an EMBL/GenBank/DDBJ whole genome shotgun (WGS) entry which is preliminary data.</text>
</comment>
<keyword evidence="3" id="KW-1185">Reference proteome</keyword>
<evidence type="ECO:0000259" key="1">
    <source>
        <dbReference type="Pfam" id="PF13649"/>
    </source>
</evidence>
<dbReference type="PANTHER" id="PTHR42912:SF45">
    <property type="entry name" value="23S RRNA (GUANINE(745)-N(1))-METHYLTRANSFERASE"/>
    <property type="match status" value="1"/>
</dbReference>
<gene>
    <name evidence="2" type="ORF">ABIE21_000634</name>
</gene>
<dbReference type="EC" id="2.1.1.187" evidence="2"/>
<evidence type="ECO:0000313" key="3">
    <source>
        <dbReference type="Proteomes" id="UP001549257"/>
    </source>
</evidence>
<dbReference type="SUPFAM" id="SSF53335">
    <property type="entry name" value="S-adenosyl-L-methionine-dependent methyltransferases"/>
    <property type="match status" value="1"/>
</dbReference>
<dbReference type="InterPro" id="IPR050508">
    <property type="entry name" value="Methyltransf_Superfamily"/>
</dbReference>